<dbReference type="PANTHER" id="PTHR19282">
    <property type="entry name" value="TETRASPANIN"/>
    <property type="match status" value="1"/>
</dbReference>
<gene>
    <name evidence="6" type="primary">TSPAN15</name>
    <name evidence="6" type="ORF">OS493_025256</name>
</gene>
<dbReference type="EMBL" id="MU826370">
    <property type="protein sequence ID" value="KAJ7377941.1"/>
    <property type="molecule type" value="Genomic_DNA"/>
</dbReference>
<evidence type="ECO:0000256" key="5">
    <source>
        <dbReference type="SAM" id="Phobius"/>
    </source>
</evidence>
<feature type="transmembrane region" description="Helical" evidence="5">
    <location>
        <begin position="20"/>
        <end position="38"/>
    </location>
</feature>
<evidence type="ECO:0000256" key="1">
    <source>
        <dbReference type="ARBA" id="ARBA00004141"/>
    </source>
</evidence>
<evidence type="ECO:0000313" key="7">
    <source>
        <dbReference type="Proteomes" id="UP001163046"/>
    </source>
</evidence>
<dbReference type="Pfam" id="PF00335">
    <property type="entry name" value="Tetraspanin"/>
    <property type="match status" value="1"/>
</dbReference>
<keyword evidence="2 5" id="KW-0812">Transmembrane</keyword>
<accession>A0A9W9ZA23</accession>
<dbReference type="PRINTS" id="PR00259">
    <property type="entry name" value="TMFOUR"/>
</dbReference>
<keyword evidence="7" id="KW-1185">Reference proteome</keyword>
<reference evidence="6" key="1">
    <citation type="submission" date="2023-01" db="EMBL/GenBank/DDBJ databases">
        <title>Genome assembly of the deep-sea coral Lophelia pertusa.</title>
        <authorList>
            <person name="Herrera S."/>
            <person name="Cordes E."/>
        </authorList>
    </citation>
    <scope>NUCLEOTIDE SEQUENCE</scope>
    <source>
        <strain evidence="6">USNM1676648</strain>
        <tissue evidence="6">Polyp</tissue>
    </source>
</reference>
<dbReference type="PANTHER" id="PTHR19282:SF431">
    <property type="entry name" value="TETRASPANIN 26A, ISOFORM B-RELATED"/>
    <property type="match status" value="1"/>
</dbReference>
<feature type="transmembrane region" description="Helical" evidence="5">
    <location>
        <begin position="54"/>
        <end position="76"/>
    </location>
</feature>
<organism evidence="6 7">
    <name type="scientific">Desmophyllum pertusum</name>
    <dbReference type="NCBI Taxonomy" id="174260"/>
    <lineage>
        <taxon>Eukaryota</taxon>
        <taxon>Metazoa</taxon>
        <taxon>Cnidaria</taxon>
        <taxon>Anthozoa</taxon>
        <taxon>Hexacorallia</taxon>
        <taxon>Scleractinia</taxon>
        <taxon>Caryophylliina</taxon>
        <taxon>Caryophylliidae</taxon>
        <taxon>Desmophyllum</taxon>
    </lineage>
</organism>
<evidence type="ECO:0000313" key="6">
    <source>
        <dbReference type="EMBL" id="KAJ7377941.1"/>
    </source>
</evidence>
<comment type="subcellular location">
    <subcellularLocation>
        <location evidence="1">Membrane</location>
        <topology evidence="1">Multi-pass membrane protein</topology>
    </subcellularLocation>
</comment>
<evidence type="ECO:0000256" key="3">
    <source>
        <dbReference type="ARBA" id="ARBA00022989"/>
    </source>
</evidence>
<evidence type="ECO:0000256" key="2">
    <source>
        <dbReference type="ARBA" id="ARBA00022692"/>
    </source>
</evidence>
<keyword evidence="3 5" id="KW-1133">Transmembrane helix</keyword>
<keyword evidence="4 5" id="KW-0472">Membrane</keyword>
<feature type="transmembrane region" description="Helical" evidence="5">
    <location>
        <begin position="82"/>
        <end position="98"/>
    </location>
</feature>
<dbReference type="AlphaFoldDB" id="A0A9W9ZA23"/>
<proteinExistence type="predicted"/>
<dbReference type="SUPFAM" id="SSF48652">
    <property type="entry name" value="Tetraspanin"/>
    <property type="match status" value="1"/>
</dbReference>
<dbReference type="InterPro" id="IPR018499">
    <property type="entry name" value="Tetraspanin/Peripherin"/>
</dbReference>
<evidence type="ECO:0000256" key="4">
    <source>
        <dbReference type="ARBA" id="ARBA00023136"/>
    </source>
</evidence>
<name>A0A9W9ZA23_9CNID</name>
<dbReference type="Proteomes" id="UP001163046">
    <property type="component" value="Unassembled WGS sequence"/>
</dbReference>
<protein>
    <submittedName>
        <fullName evidence="6">Protein localization to plasma membrane</fullName>
    </submittedName>
</protein>
<dbReference type="InterPro" id="IPR008952">
    <property type="entry name" value="Tetraspanin_EC2_sf"/>
</dbReference>
<comment type="caution">
    <text evidence="6">The sequence shown here is derived from an EMBL/GenBank/DDBJ whole genome shotgun (WGS) entry which is preliminary data.</text>
</comment>
<dbReference type="GO" id="GO:0005886">
    <property type="term" value="C:plasma membrane"/>
    <property type="evidence" value="ECO:0007669"/>
    <property type="project" value="TreeGrafter"/>
</dbReference>
<dbReference type="OrthoDB" id="2014092at2759"/>
<sequence>MAEEGKVSKVLKYTLFVFNLLYWGIGGVMIGVGLWAVTQKSDYKEFSSISTDPAAVMIAVGVFIFIISFFGTVGALRENICFLRTYMIVMIVIVILEVQKSVTISLRKLLCSTEMILIYQNAIDAVQEGFKCCGSSDLNDWDINRYFKCDGPSPEECGVPHTCCVREPEQV</sequence>
<dbReference type="Gene3D" id="1.10.1450.10">
    <property type="entry name" value="Tetraspanin"/>
    <property type="match status" value="1"/>
</dbReference>